<dbReference type="AlphaFoldDB" id="A0A197JNT6"/>
<evidence type="ECO:0000313" key="2">
    <source>
        <dbReference type="EMBL" id="OAQ26024.1"/>
    </source>
</evidence>
<proteinExistence type="predicted"/>
<sequence length="155" mass="17578">MKYISPLALFAIALFSSTANAELDLCPRNVKLFDYEDDEFYFPTTQDSEHEICLDIKGEFKVDLPPIGSEIVFLAKKGNIKKDWRVNLYGALKLPTSDKLPIRAGFSDTVRVCSYLPGEFRYTKRTEIKFGVQILLPGEQHEQIAVCLNGDLKLL</sequence>
<reference evidence="2 3" key="1">
    <citation type="submission" date="2016-05" db="EMBL/GenBank/DDBJ databases">
        <title>Genome sequencing reveals origins of a unique bacterial endosymbiosis in the earliest lineages of terrestrial Fungi.</title>
        <authorList>
            <consortium name="DOE Joint Genome Institute"/>
            <person name="Uehling J."/>
            <person name="Gryganskyi A."/>
            <person name="Hameed K."/>
            <person name="Tschaplinski T."/>
            <person name="Misztal P."/>
            <person name="Wu S."/>
            <person name="Desiro A."/>
            <person name="Vande Pol N."/>
            <person name="Du Z.-Y."/>
            <person name="Zienkiewicz A."/>
            <person name="Zienkiewicz K."/>
            <person name="Morin E."/>
            <person name="Tisserant E."/>
            <person name="Splivallo R."/>
            <person name="Hainaut M."/>
            <person name="Henrissat B."/>
            <person name="Ohm R."/>
            <person name="Kuo A."/>
            <person name="Yan J."/>
            <person name="Lipzen A."/>
            <person name="Nolan M."/>
            <person name="Labutti K."/>
            <person name="Barry K."/>
            <person name="Goldstein A."/>
            <person name="Labbe J."/>
            <person name="Schadt C."/>
            <person name="Tuskan G."/>
            <person name="Grigoriev I."/>
            <person name="Martin F."/>
            <person name="Vilgalys R."/>
            <person name="Bonito G."/>
        </authorList>
    </citation>
    <scope>NUCLEOTIDE SEQUENCE [LARGE SCALE GENOMIC DNA]</scope>
    <source>
        <strain evidence="2 3">AG-77</strain>
    </source>
</reference>
<keyword evidence="3" id="KW-1185">Reference proteome</keyword>
<evidence type="ECO:0008006" key="4">
    <source>
        <dbReference type="Google" id="ProtNLM"/>
    </source>
</evidence>
<dbReference type="EMBL" id="KV442071">
    <property type="protein sequence ID" value="OAQ26024.1"/>
    <property type="molecule type" value="Genomic_DNA"/>
</dbReference>
<keyword evidence="1" id="KW-0732">Signal</keyword>
<feature type="chain" id="PRO_5008276137" description="Phosphatidylglycerol/phosphatidylinositol transfer protein" evidence="1">
    <location>
        <begin position="22"/>
        <end position="155"/>
    </location>
</feature>
<evidence type="ECO:0000313" key="3">
    <source>
        <dbReference type="Proteomes" id="UP000078512"/>
    </source>
</evidence>
<protein>
    <recommendedName>
        <fullName evidence="4">Phosphatidylglycerol/phosphatidylinositol transfer protein</fullName>
    </recommendedName>
</protein>
<evidence type="ECO:0000256" key="1">
    <source>
        <dbReference type="SAM" id="SignalP"/>
    </source>
</evidence>
<accession>A0A197JNT6</accession>
<feature type="signal peptide" evidence="1">
    <location>
        <begin position="1"/>
        <end position="21"/>
    </location>
</feature>
<dbReference type="OrthoDB" id="2435852at2759"/>
<organism evidence="2 3">
    <name type="scientific">Linnemannia elongata AG-77</name>
    <dbReference type="NCBI Taxonomy" id="1314771"/>
    <lineage>
        <taxon>Eukaryota</taxon>
        <taxon>Fungi</taxon>
        <taxon>Fungi incertae sedis</taxon>
        <taxon>Mucoromycota</taxon>
        <taxon>Mortierellomycotina</taxon>
        <taxon>Mortierellomycetes</taxon>
        <taxon>Mortierellales</taxon>
        <taxon>Mortierellaceae</taxon>
        <taxon>Linnemannia</taxon>
    </lineage>
</organism>
<name>A0A197JNT6_9FUNG</name>
<gene>
    <name evidence="2" type="ORF">K457DRAFT_899989</name>
</gene>
<dbReference type="Proteomes" id="UP000078512">
    <property type="component" value="Unassembled WGS sequence"/>
</dbReference>